<name>A0ACB7G3K1_MANES</name>
<keyword evidence="2" id="KW-1185">Reference proteome</keyword>
<evidence type="ECO:0000313" key="2">
    <source>
        <dbReference type="Proteomes" id="UP000091857"/>
    </source>
</evidence>
<dbReference type="EMBL" id="CM004403">
    <property type="protein sequence ID" value="KAG8634792.1"/>
    <property type="molecule type" value="Genomic_DNA"/>
</dbReference>
<protein>
    <submittedName>
        <fullName evidence="1">Uncharacterized protein</fullName>
    </submittedName>
</protein>
<proteinExistence type="predicted"/>
<organism evidence="1 2">
    <name type="scientific">Manihot esculenta</name>
    <name type="common">Cassava</name>
    <name type="synonym">Jatropha manihot</name>
    <dbReference type="NCBI Taxonomy" id="3983"/>
    <lineage>
        <taxon>Eukaryota</taxon>
        <taxon>Viridiplantae</taxon>
        <taxon>Streptophyta</taxon>
        <taxon>Embryophyta</taxon>
        <taxon>Tracheophyta</taxon>
        <taxon>Spermatophyta</taxon>
        <taxon>Magnoliopsida</taxon>
        <taxon>eudicotyledons</taxon>
        <taxon>Gunneridae</taxon>
        <taxon>Pentapetalae</taxon>
        <taxon>rosids</taxon>
        <taxon>fabids</taxon>
        <taxon>Malpighiales</taxon>
        <taxon>Euphorbiaceae</taxon>
        <taxon>Crotonoideae</taxon>
        <taxon>Manihoteae</taxon>
        <taxon>Manihot</taxon>
    </lineage>
</organism>
<reference evidence="2" key="1">
    <citation type="journal article" date="2016" name="Nat. Biotechnol.">
        <title>Sequencing wild and cultivated cassava and related species reveals extensive interspecific hybridization and genetic diversity.</title>
        <authorList>
            <person name="Bredeson J.V."/>
            <person name="Lyons J.B."/>
            <person name="Prochnik S.E."/>
            <person name="Wu G.A."/>
            <person name="Ha C.M."/>
            <person name="Edsinger-Gonzales E."/>
            <person name="Grimwood J."/>
            <person name="Schmutz J."/>
            <person name="Rabbi I.Y."/>
            <person name="Egesi C."/>
            <person name="Nauluvula P."/>
            <person name="Lebot V."/>
            <person name="Ndunguru J."/>
            <person name="Mkamilo G."/>
            <person name="Bart R.S."/>
            <person name="Setter T.L."/>
            <person name="Gleadow R.M."/>
            <person name="Kulakow P."/>
            <person name="Ferguson M.E."/>
            <person name="Rounsley S."/>
            <person name="Rokhsar D.S."/>
        </authorList>
    </citation>
    <scope>NUCLEOTIDE SEQUENCE [LARGE SCALE GENOMIC DNA]</scope>
    <source>
        <strain evidence="2">cv. AM560-2</strain>
    </source>
</reference>
<comment type="caution">
    <text evidence="1">The sequence shown here is derived from an EMBL/GenBank/DDBJ whole genome shotgun (WGS) entry which is preliminary data.</text>
</comment>
<accession>A0ACB7G3K1</accession>
<sequence>MFCITQGAPASRMMMLLLLCLFLCRISSSRMKKLAAAICNSRERTKLASTFMRDLFIQNEESLSTLCLISCFEKNCF</sequence>
<gene>
    <name evidence="1" type="ORF">MANES_17G085887v8</name>
</gene>
<dbReference type="Proteomes" id="UP000091857">
    <property type="component" value="Chromosome 17"/>
</dbReference>
<evidence type="ECO:0000313" key="1">
    <source>
        <dbReference type="EMBL" id="KAG8634792.1"/>
    </source>
</evidence>